<dbReference type="InterPro" id="IPR035897">
    <property type="entry name" value="Toll_tir_struct_dom_sf"/>
</dbReference>
<sequence>MATLPLGTDSGITKLHVFSAEKYGNRIKIFHNDTFRIQLQRYLSTTYNTKSSIDLTDVQNVNVELIGTKQNVKEAREILKNLLESMQEQIFNRDKTDQRVIYWAQNIVSDSISSVIQEIMSKEELFTLCDKTAMFHGYLRTIYFTRAPFATTVEKISELLAREIAYIADVGMPKEQTKNFIKAIDEFIAMKQHSEFTFIQCRYPLKAEIKLGLFGQKNLLKNIRKQLQLLFSKYRIQTHRLKINPLQQEYLLDHCREQIQDIENEYSDDNVKIRIRSKEFNAPQYLIDTIKQKLNNFITYSAICQFRKLGKTFSLTSNERTQIDQIARRNYCQIEAIDVQTDWIVCTIPKASPTKSTNTSNMIIQRSNELSSMLTMKKVSVSENSIEIYLTEHTASVPRDVTIISSHAAATEEGVQFKDDHEYFEIRSVSPIDNDDETNKKLKKSIRRFISSTLQAVVNWCSDAETLVFTTNEWEKIETGQQNHFVEMFIDQLVRELQAQNRKWRILLLFNQNDLYSIFHRVLHKLQTDQDGDAQLSCPVSFIQIKLNTTSDRDLLKCEHEINDYVWKNIVTNRTVTVSQWNQPMFNAFCSYCLTKSVLPEISDDLQLNLTGSILDVEKAITKYQLMNDISKELPLTMHNDTSSVGYNIYFSYSRSDQSFCKQLVAFLSNEGYSISRKSSKKPLSASEIEKSDVFLIGFTEEYSKNSQCMDEFNHAKALGKTLVPFVIRQSISDSDWLCSIATATLFYDLFDREIDLEFTDDFDLEYDKLLINLLRYTKPGSVRRPYVLPSIAKKEEDQEKECQEVIFGNKSSALQKLTPNEIQHLQANYQKELKEKIAMNRIPADEIDPLVASLMEIVDDLQSVLRGDDPYINEVQDHQRTYSSPHRSWEFDKNCQGVIYEFMCCAKRWLARAPNVSKKQFAPFTPTRDLNDAVFCVYQSPDSEKYQRTYETLDHSPSEKKSIGISIADPGSSFNDEQMHDYFAKLVKKYRPGGDVETEIKENEIAWRWKKPTETDDKLYIGNELKTPEEIRQIEERDNPRRVWKKTRGAKEFIQQKIRNILELQKLCEQSK</sequence>
<organism evidence="2 3">
    <name type="scientific">Adineta ricciae</name>
    <name type="common">Rotifer</name>
    <dbReference type="NCBI Taxonomy" id="249248"/>
    <lineage>
        <taxon>Eukaryota</taxon>
        <taxon>Metazoa</taxon>
        <taxon>Spiralia</taxon>
        <taxon>Gnathifera</taxon>
        <taxon>Rotifera</taxon>
        <taxon>Eurotatoria</taxon>
        <taxon>Bdelloidea</taxon>
        <taxon>Adinetida</taxon>
        <taxon>Adinetidae</taxon>
        <taxon>Adineta</taxon>
    </lineage>
</organism>
<dbReference type="OrthoDB" id="9997599at2759"/>
<gene>
    <name evidence="2" type="ORF">EDS130_LOCUS23797</name>
</gene>
<dbReference type="GO" id="GO:0007165">
    <property type="term" value="P:signal transduction"/>
    <property type="evidence" value="ECO:0007669"/>
    <property type="project" value="InterPro"/>
</dbReference>
<dbReference type="AlphaFoldDB" id="A0A814UCF9"/>
<comment type="caution">
    <text evidence="2">The sequence shown here is derived from an EMBL/GenBank/DDBJ whole genome shotgun (WGS) entry which is preliminary data.</text>
</comment>
<reference evidence="2" key="1">
    <citation type="submission" date="2021-02" db="EMBL/GenBank/DDBJ databases">
        <authorList>
            <person name="Nowell W R."/>
        </authorList>
    </citation>
    <scope>NUCLEOTIDE SEQUENCE</scope>
</reference>
<dbReference type="SUPFAM" id="SSF52200">
    <property type="entry name" value="Toll/Interleukin receptor TIR domain"/>
    <property type="match status" value="1"/>
</dbReference>
<protein>
    <recommendedName>
        <fullName evidence="1">TIR domain-containing protein</fullName>
    </recommendedName>
</protein>
<proteinExistence type="predicted"/>
<dbReference type="InterPro" id="IPR000157">
    <property type="entry name" value="TIR_dom"/>
</dbReference>
<evidence type="ECO:0000259" key="1">
    <source>
        <dbReference type="PROSITE" id="PS50104"/>
    </source>
</evidence>
<evidence type="ECO:0000313" key="3">
    <source>
        <dbReference type="Proteomes" id="UP000663852"/>
    </source>
</evidence>
<feature type="domain" description="TIR" evidence="1">
    <location>
        <begin position="645"/>
        <end position="779"/>
    </location>
</feature>
<dbReference type="EMBL" id="CAJNOJ010000132">
    <property type="protein sequence ID" value="CAF1173017.1"/>
    <property type="molecule type" value="Genomic_DNA"/>
</dbReference>
<evidence type="ECO:0000313" key="2">
    <source>
        <dbReference type="EMBL" id="CAF1173017.1"/>
    </source>
</evidence>
<name>A0A814UCF9_ADIRI</name>
<dbReference type="Gene3D" id="3.40.50.10140">
    <property type="entry name" value="Toll/interleukin-1 receptor homology (TIR) domain"/>
    <property type="match status" value="1"/>
</dbReference>
<accession>A0A814UCF9</accession>
<dbReference type="Proteomes" id="UP000663852">
    <property type="component" value="Unassembled WGS sequence"/>
</dbReference>
<dbReference type="Pfam" id="PF13676">
    <property type="entry name" value="TIR_2"/>
    <property type="match status" value="1"/>
</dbReference>
<dbReference type="PROSITE" id="PS50104">
    <property type="entry name" value="TIR"/>
    <property type="match status" value="1"/>
</dbReference>